<dbReference type="OMA" id="DENMHEC"/>
<dbReference type="OrthoDB" id="651678at2759"/>
<dbReference type="Proteomes" id="UP000019116">
    <property type="component" value="Chromosome 3A"/>
</dbReference>
<dbReference type="PANTHER" id="PTHR33286:SF16">
    <property type="entry name" value="BIFUNCTIONAL INHIBITOR_PLANT LIPID TRANSFER PROTEIN_SEED STORAGE HELICAL DOMAIN-CONTAINING PROTEIN"/>
    <property type="match status" value="1"/>
</dbReference>
<evidence type="ECO:0000313" key="3">
    <source>
        <dbReference type="Proteomes" id="UP000019116"/>
    </source>
</evidence>
<reference evidence="2" key="1">
    <citation type="submission" date="2018-08" db="EMBL/GenBank/DDBJ databases">
        <authorList>
            <person name="Rossello M."/>
        </authorList>
    </citation>
    <scope>NUCLEOTIDE SEQUENCE [LARGE SCALE GENOMIC DNA]</scope>
    <source>
        <strain evidence="2">cv. Chinese Spring</strain>
    </source>
</reference>
<sequence>MAISKVMWVFCLLALLAFTSCSYHVRADDHATKEKNEVMEYCKRYIFKNYGDQHPDPHRKCCQIVRESRNIHAICQKFMHADLHKISLAKWAHVTYWCGNGLHPGTNCAGFIVPDYSAPPPPEHSA</sequence>
<accession>A0A3B6EB59</accession>
<dbReference type="Gramene" id="TraesCLE_scaffold_006757_01G000100.1">
    <property type="protein sequence ID" value="TraesCLE_scaffold_006757_01G000100.1"/>
    <property type="gene ID" value="TraesCLE_scaffold_006757_01G000100"/>
</dbReference>
<dbReference type="Gramene" id="TraesARI3A03G01355670.1">
    <property type="protein sequence ID" value="TraesARI3A03G01355670.1"/>
    <property type="gene ID" value="TraesARI3A03G01355670"/>
</dbReference>
<keyword evidence="1" id="KW-0732">Signal</keyword>
<dbReference type="Gramene" id="TraesNOR3A03G01355750.1">
    <property type="protein sequence ID" value="TraesNOR3A03G01355750.1"/>
    <property type="gene ID" value="TraesNOR3A03G01355750"/>
</dbReference>
<feature type="chain" id="PRO_5043173088" description="Bifunctional inhibitor/plant lipid transfer protein/seed storage helical domain-containing protein" evidence="1">
    <location>
        <begin position="28"/>
        <end position="126"/>
    </location>
</feature>
<proteinExistence type="predicted"/>
<dbReference type="SMR" id="A0A3B6EB59"/>
<dbReference type="Gramene" id="TraesJUL3A03G01347280.1">
    <property type="protein sequence ID" value="TraesJUL3A03G01347280.1"/>
    <property type="gene ID" value="TraesJUL3A03G01347280"/>
</dbReference>
<evidence type="ECO:0008006" key="4">
    <source>
        <dbReference type="Google" id="ProtNLM"/>
    </source>
</evidence>
<organism evidence="2">
    <name type="scientific">Triticum aestivum</name>
    <name type="common">Wheat</name>
    <dbReference type="NCBI Taxonomy" id="4565"/>
    <lineage>
        <taxon>Eukaryota</taxon>
        <taxon>Viridiplantae</taxon>
        <taxon>Streptophyta</taxon>
        <taxon>Embryophyta</taxon>
        <taxon>Tracheophyta</taxon>
        <taxon>Spermatophyta</taxon>
        <taxon>Magnoliopsida</taxon>
        <taxon>Liliopsida</taxon>
        <taxon>Poales</taxon>
        <taxon>Poaceae</taxon>
        <taxon>BOP clade</taxon>
        <taxon>Pooideae</taxon>
        <taxon>Triticodae</taxon>
        <taxon>Triticeae</taxon>
        <taxon>Triticinae</taxon>
        <taxon>Triticum</taxon>
    </lineage>
</organism>
<dbReference type="Gramene" id="TraesPARA_EIv1.0_0789420.1">
    <property type="protein sequence ID" value="TraesPARA_EIv1.0_0789420.1.CDS"/>
    <property type="gene ID" value="TraesPARA_EIv1.0_0789420"/>
</dbReference>
<dbReference type="PANTHER" id="PTHR33286">
    <property type="entry name" value="BIFUNCTIONAL INHIBITOR/LIPID-TRANSFER PROTEIN/SEED STORAGE 2S ALBUMIN SUPERFAMILY PROTEIN"/>
    <property type="match status" value="1"/>
</dbReference>
<dbReference type="Gramene" id="TraesROB_scaffold_000438_01G000100.1">
    <property type="protein sequence ID" value="TraesROB_scaffold_000438_01G000100.1"/>
    <property type="gene ID" value="TraesROB_scaffold_000438_01G000100"/>
</dbReference>
<protein>
    <recommendedName>
        <fullName evidence="4">Bifunctional inhibitor/plant lipid transfer protein/seed storage helical domain-containing protein</fullName>
    </recommendedName>
</protein>
<name>A0A3B6EB59_WHEAT</name>
<dbReference type="Gramene" id="TraesLDM3A03G01338260.1">
    <property type="protein sequence ID" value="TraesLDM3A03G01338260.1"/>
    <property type="gene ID" value="TraesLDM3A03G01338260"/>
</dbReference>
<dbReference type="Gramene" id="TraesCAD_scaffold_026934_01G000100.1">
    <property type="protein sequence ID" value="TraesCAD_scaffold_026934_01G000100.1"/>
    <property type="gene ID" value="TraesCAD_scaffold_026934_01G000100"/>
</dbReference>
<dbReference type="Gramene" id="TraesWEE_scaffold_050311_01G000100.1">
    <property type="protein sequence ID" value="TraesWEE_scaffold_050311_01G000100.1"/>
    <property type="gene ID" value="TraesWEE_scaffold_050311_01G000100"/>
</dbReference>
<dbReference type="PROSITE" id="PS51257">
    <property type="entry name" value="PROKAR_LIPOPROTEIN"/>
    <property type="match status" value="1"/>
</dbReference>
<feature type="signal peptide" evidence="1">
    <location>
        <begin position="1"/>
        <end position="27"/>
    </location>
</feature>
<dbReference type="EnsemblPlants" id="TraesCS3A02G092600.1">
    <property type="protein sequence ID" value="TraesCS3A02G092600.1"/>
    <property type="gene ID" value="TraesCS3A02G092600"/>
</dbReference>
<evidence type="ECO:0000313" key="2">
    <source>
        <dbReference type="EnsemblPlants" id="TraesCS3A02G092600.1"/>
    </source>
</evidence>
<keyword evidence="3" id="KW-1185">Reference proteome</keyword>
<dbReference type="Gramene" id="TraesCS3A02G092600.1">
    <property type="protein sequence ID" value="TraesCS3A02G092600.1"/>
    <property type="gene ID" value="TraesCS3A02G092600"/>
</dbReference>
<evidence type="ECO:0000256" key="1">
    <source>
        <dbReference type="SAM" id="SignalP"/>
    </source>
</evidence>
<reference evidence="2" key="2">
    <citation type="submission" date="2018-10" db="UniProtKB">
        <authorList>
            <consortium name="EnsemblPlants"/>
        </authorList>
    </citation>
    <scope>IDENTIFICATION</scope>
</reference>
<dbReference type="Gramene" id="TraesCS3A03G0204500.1">
    <property type="protein sequence ID" value="TraesCS3A03G0204500.1.CDS"/>
    <property type="gene ID" value="TraesCS3A03G0204500"/>
</dbReference>
<dbReference type="AlphaFoldDB" id="A0A3B6EB59"/>